<evidence type="ECO:0000256" key="3">
    <source>
        <dbReference type="ARBA" id="ARBA00022692"/>
    </source>
</evidence>
<dbReference type="PANTHER" id="PTHR23505:SF79">
    <property type="entry name" value="PROTEIN SPINSTER"/>
    <property type="match status" value="1"/>
</dbReference>
<evidence type="ECO:0000256" key="6">
    <source>
        <dbReference type="SAM" id="Phobius"/>
    </source>
</evidence>
<protein>
    <submittedName>
        <fullName evidence="8">MFS transporter</fullName>
    </submittedName>
</protein>
<feature type="transmembrane region" description="Helical" evidence="6">
    <location>
        <begin position="418"/>
        <end position="438"/>
    </location>
</feature>
<comment type="subcellular location">
    <subcellularLocation>
        <location evidence="1">Cell membrane</location>
        <topology evidence="1">Multi-pass membrane protein</topology>
    </subcellularLocation>
</comment>
<dbReference type="SUPFAM" id="SSF103473">
    <property type="entry name" value="MFS general substrate transporter"/>
    <property type="match status" value="1"/>
</dbReference>
<evidence type="ECO:0000256" key="1">
    <source>
        <dbReference type="ARBA" id="ARBA00004651"/>
    </source>
</evidence>
<feature type="transmembrane region" description="Helical" evidence="6">
    <location>
        <begin position="359"/>
        <end position="379"/>
    </location>
</feature>
<dbReference type="Gene3D" id="1.20.1250.20">
    <property type="entry name" value="MFS general substrate transporter like domains"/>
    <property type="match status" value="1"/>
</dbReference>
<evidence type="ECO:0000256" key="5">
    <source>
        <dbReference type="ARBA" id="ARBA00023136"/>
    </source>
</evidence>
<evidence type="ECO:0000256" key="4">
    <source>
        <dbReference type="ARBA" id="ARBA00022989"/>
    </source>
</evidence>
<evidence type="ECO:0000259" key="7">
    <source>
        <dbReference type="PROSITE" id="PS50850"/>
    </source>
</evidence>
<proteinExistence type="predicted"/>
<dbReference type="InterPro" id="IPR011701">
    <property type="entry name" value="MFS"/>
</dbReference>
<feature type="transmembrane region" description="Helical" evidence="6">
    <location>
        <begin position="167"/>
        <end position="186"/>
    </location>
</feature>
<dbReference type="Proteomes" id="UP001551675">
    <property type="component" value="Unassembled WGS sequence"/>
</dbReference>
<evidence type="ECO:0000256" key="2">
    <source>
        <dbReference type="ARBA" id="ARBA00022448"/>
    </source>
</evidence>
<keyword evidence="2" id="KW-0813">Transport</keyword>
<dbReference type="Pfam" id="PF07690">
    <property type="entry name" value="MFS_1"/>
    <property type="match status" value="1"/>
</dbReference>
<feature type="domain" description="Major facilitator superfamily (MFS) profile" evidence="7">
    <location>
        <begin position="36"/>
        <end position="445"/>
    </location>
</feature>
<feature type="transmembrane region" description="Helical" evidence="6">
    <location>
        <begin position="139"/>
        <end position="155"/>
    </location>
</feature>
<feature type="transmembrane region" description="Helical" evidence="6">
    <location>
        <begin position="391"/>
        <end position="412"/>
    </location>
</feature>
<keyword evidence="3 6" id="KW-0812">Transmembrane</keyword>
<keyword evidence="5 6" id="KW-0472">Membrane</keyword>
<dbReference type="EMBL" id="JBFALK010000017">
    <property type="protein sequence ID" value="MEV0972480.1"/>
    <property type="molecule type" value="Genomic_DNA"/>
</dbReference>
<dbReference type="InterPro" id="IPR044770">
    <property type="entry name" value="MFS_spinster-like"/>
</dbReference>
<reference evidence="8 9" key="1">
    <citation type="submission" date="2024-06" db="EMBL/GenBank/DDBJ databases">
        <title>The Natural Products Discovery Center: Release of the First 8490 Sequenced Strains for Exploring Actinobacteria Biosynthetic Diversity.</title>
        <authorList>
            <person name="Kalkreuter E."/>
            <person name="Kautsar S.A."/>
            <person name="Yang D."/>
            <person name="Bader C.D."/>
            <person name="Teijaro C.N."/>
            <person name="Fluegel L."/>
            <person name="Davis C.M."/>
            <person name="Simpson J.R."/>
            <person name="Lauterbach L."/>
            <person name="Steele A.D."/>
            <person name="Gui C."/>
            <person name="Meng S."/>
            <person name="Li G."/>
            <person name="Viehrig K."/>
            <person name="Ye F."/>
            <person name="Su P."/>
            <person name="Kiefer A.F."/>
            <person name="Nichols A."/>
            <person name="Cepeda A.J."/>
            <person name="Yan W."/>
            <person name="Fan B."/>
            <person name="Jiang Y."/>
            <person name="Adhikari A."/>
            <person name="Zheng C.-J."/>
            <person name="Schuster L."/>
            <person name="Cowan T.M."/>
            <person name="Smanski M.J."/>
            <person name="Chevrette M.G."/>
            <person name="De Carvalho L.P.S."/>
            <person name="Shen B."/>
        </authorList>
    </citation>
    <scope>NUCLEOTIDE SEQUENCE [LARGE SCALE GENOMIC DNA]</scope>
    <source>
        <strain evidence="8 9">NPDC050100</strain>
    </source>
</reference>
<dbReference type="InterPro" id="IPR036259">
    <property type="entry name" value="MFS_trans_sf"/>
</dbReference>
<name>A0ABV3GLH0_MICGL</name>
<organism evidence="8 9">
    <name type="scientific">Microtetraspora glauca</name>
    <dbReference type="NCBI Taxonomy" id="1996"/>
    <lineage>
        <taxon>Bacteria</taxon>
        <taxon>Bacillati</taxon>
        <taxon>Actinomycetota</taxon>
        <taxon>Actinomycetes</taxon>
        <taxon>Streptosporangiales</taxon>
        <taxon>Streptosporangiaceae</taxon>
        <taxon>Microtetraspora</taxon>
    </lineage>
</organism>
<keyword evidence="4 6" id="KW-1133">Transmembrane helix</keyword>
<accession>A0ABV3GLH0</accession>
<feature type="transmembrane region" description="Helical" evidence="6">
    <location>
        <begin position="101"/>
        <end position="127"/>
    </location>
</feature>
<feature type="transmembrane region" description="Helical" evidence="6">
    <location>
        <begin position="292"/>
        <end position="315"/>
    </location>
</feature>
<feature type="transmembrane region" description="Helical" evidence="6">
    <location>
        <begin position="29"/>
        <end position="46"/>
    </location>
</feature>
<feature type="transmembrane region" description="Helical" evidence="6">
    <location>
        <begin position="192"/>
        <end position="209"/>
    </location>
</feature>
<dbReference type="RefSeq" id="WP_358137652.1">
    <property type="nucleotide sequence ID" value="NZ_JBFALK010000017.1"/>
</dbReference>
<feature type="transmembrane region" description="Helical" evidence="6">
    <location>
        <begin position="259"/>
        <end position="280"/>
    </location>
</feature>
<gene>
    <name evidence="8" type="ORF">AB0I59_28090</name>
</gene>
<dbReference type="PROSITE" id="PS50850">
    <property type="entry name" value="MFS"/>
    <property type="match status" value="1"/>
</dbReference>
<comment type="caution">
    <text evidence="8">The sequence shown here is derived from an EMBL/GenBank/DDBJ whole genome shotgun (WGS) entry which is preliminary data.</text>
</comment>
<evidence type="ECO:0000313" key="8">
    <source>
        <dbReference type="EMBL" id="MEV0972480.1"/>
    </source>
</evidence>
<feature type="transmembrane region" description="Helical" evidence="6">
    <location>
        <begin position="71"/>
        <end position="94"/>
    </location>
</feature>
<sequence>MRDTESQPLEIEMSVYAGRPPRRIRLGRAAPLGWWPAVVIALVSLIDKIESSLVAGALPLIQEEFGFGDTWAGAISTAALAASAILLLPAGYLADTGRRTGLMAAVVGSWALLTLGSGLAPTFAIFFGVRVLLGGASQLYSPPAASLIADYYPSASRARAFGFERMAYFAGTPIGVALGGAVGAAYGWRNAFLFIVVPGLLVAIVCLTLREPVRGLGDRFGRLQNPTAEEEPTVSAPVMKPRMRDVLPQMRQIITIRSVRLIFVGMGLLFFGISGLMWWLTTFMQRFSGLEAGTAAGLAGGVGLLGIIVGTLAGSRIGDRGQARRPAWRVTLSGVSLLAGAASFGLAIGVPVLGVRIGMFLFTNAFFCAAMANLTAALADVLAPERRGVGFAVLQFTLALSGAVGPLLVGAVSDLFGSLLYAFAVLLVPTAASGLAVLRARSSYEAEVVRA</sequence>
<evidence type="ECO:0000313" key="9">
    <source>
        <dbReference type="Proteomes" id="UP001551675"/>
    </source>
</evidence>
<dbReference type="PANTHER" id="PTHR23505">
    <property type="entry name" value="SPINSTER"/>
    <property type="match status" value="1"/>
</dbReference>
<dbReference type="InterPro" id="IPR020846">
    <property type="entry name" value="MFS_dom"/>
</dbReference>
<feature type="transmembrane region" description="Helical" evidence="6">
    <location>
        <begin position="327"/>
        <end position="353"/>
    </location>
</feature>
<keyword evidence="9" id="KW-1185">Reference proteome</keyword>